<dbReference type="PANTHER" id="PTHR30349">
    <property type="entry name" value="PHAGE INTEGRASE-RELATED"/>
    <property type="match status" value="1"/>
</dbReference>
<dbReference type="SUPFAM" id="SSF56349">
    <property type="entry name" value="DNA breaking-rejoining enzymes"/>
    <property type="match status" value="1"/>
</dbReference>
<keyword evidence="7 11" id="KW-0229">DNA integration</keyword>
<dbReference type="InterPro" id="IPR023009">
    <property type="entry name" value="Tyrosine_recombinase_XerC/XerD"/>
</dbReference>
<dbReference type="InterPro" id="IPR010998">
    <property type="entry name" value="Integrase_recombinase_N"/>
</dbReference>
<dbReference type="Proteomes" id="UP000218890">
    <property type="component" value="Chromosome"/>
</dbReference>
<dbReference type="InterPro" id="IPR011010">
    <property type="entry name" value="DNA_brk_join_enz"/>
</dbReference>
<dbReference type="InterPro" id="IPR011932">
    <property type="entry name" value="Recomb_XerD"/>
</dbReference>
<evidence type="ECO:0000256" key="10">
    <source>
        <dbReference type="ARBA" id="ARBA00023306"/>
    </source>
</evidence>
<dbReference type="PROSITE" id="PS51900">
    <property type="entry name" value="CB"/>
    <property type="match status" value="1"/>
</dbReference>
<keyword evidence="4 11" id="KW-0963">Cytoplasm</keyword>
<dbReference type="GO" id="GO:0003677">
    <property type="term" value="F:DNA binding"/>
    <property type="evidence" value="ECO:0007669"/>
    <property type="project" value="UniProtKB-UniRule"/>
</dbReference>
<dbReference type="NCBIfam" id="TIGR02225">
    <property type="entry name" value="recomb_XerD"/>
    <property type="match status" value="1"/>
</dbReference>
<evidence type="ECO:0000256" key="2">
    <source>
        <dbReference type="ARBA" id="ARBA00010450"/>
    </source>
</evidence>
<dbReference type="InterPro" id="IPR050090">
    <property type="entry name" value="Tyrosine_recombinase_XerCD"/>
</dbReference>
<dbReference type="GO" id="GO:0005737">
    <property type="term" value="C:cytoplasm"/>
    <property type="evidence" value="ECO:0007669"/>
    <property type="project" value="UniProtKB-SubCell"/>
</dbReference>
<gene>
    <name evidence="11 15" type="primary">xerD</name>
    <name evidence="15" type="ORF">HH1059_14510</name>
</gene>
<feature type="active site" evidence="11">
    <location>
        <position position="295"/>
    </location>
</feature>
<keyword evidence="9 11" id="KW-0233">DNA recombination</keyword>
<evidence type="ECO:0000256" key="8">
    <source>
        <dbReference type="ARBA" id="ARBA00023125"/>
    </source>
</evidence>
<dbReference type="Gene3D" id="1.10.443.10">
    <property type="entry name" value="Intergrase catalytic core"/>
    <property type="match status" value="1"/>
</dbReference>
<keyword evidence="8 11" id="KW-0238">DNA-binding</keyword>
<dbReference type="InterPro" id="IPR044068">
    <property type="entry name" value="CB"/>
</dbReference>
<evidence type="ECO:0000256" key="5">
    <source>
        <dbReference type="ARBA" id="ARBA00022618"/>
    </source>
</evidence>
<dbReference type="Gene3D" id="1.10.150.130">
    <property type="match status" value="1"/>
</dbReference>
<feature type="domain" description="Core-binding (CB)" evidence="14">
    <location>
        <begin position="28"/>
        <end position="113"/>
    </location>
</feature>
<dbReference type="Pfam" id="PF02899">
    <property type="entry name" value="Phage_int_SAM_1"/>
    <property type="match status" value="1"/>
</dbReference>
<feature type="compositionally biased region" description="Basic residues" evidence="12">
    <location>
        <begin position="1"/>
        <end position="11"/>
    </location>
</feature>
<comment type="similarity">
    <text evidence="2 11">Belongs to the 'phage' integrase family. XerD subfamily.</text>
</comment>
<keyword evidence="10 11" id="KW-0131">Cell cycle</keyword>
<organism evidence="15 16">
    <name type="scientific">Halorhodospira halochloris</name>
    <name type="common">Ectothiorhodospira halochloris</name>
    <dbReference type="NCBI Taxonomy" id="1052"/>
    <lineage>
        <taxon>Bacteria</taxon>
        <taxon>Pseudomonadati</taxon>
        <taxon>Pseudomonadota</taxon>
        <taxon>Gammaproteobacteria</taxon>
        <taxon>Chromatiales</taxon>
        <taxon>Ectothiorhodospiraceae</taxon>
        <taxon>Halorhodospira</taxon>
    </lineage>
</organism>
<evidence type="ECO:0000256" key="7">
    <source>
        <dbReference type="ARBA" id="ARBA00022908"/>
    </source>
</evidence>
<dbReference type="SUPFAM" id="SSF47823">
    <property type="entry name" value="lambda integrase-like, N-terminal domain"/>
    <property type="match status" value="1"/>
</dbReference>
<dbReference type="InterPro" id="IPR004107">
    <property type="entry name" value="Integrase_SAM-like_N"/>
</dbReference>
<dbReference type="NCBIfam" id="NF001399">
    <property type="entry name" value="PRK00283.1"/>
    <property type="match status" value="1"/>
</dbReference>
<feature type="active site" evidence="11">
    <location>
        <position position="174"/>
    </location>
</feature>
<evidence type="ECO:0000256" key="3">
    <source>
        <dbReference type="ARBA" id="ARBA00015810"/>
    </source>
</evidence>
<dbReference type="HAMAP" id="MF_01807">
    <property type="entry name" value="Recomb_XerD"/>
    <property type="match status" value="1"/>
</dbReference>
<dbReference type="GO" id="GO:0007059">
    <property type="term" value="P:chromosome segregation"/>
    <property type="evidence" value="ECO:0007669"/>
    <property type="project" value="UniProtKB-UniRule"/>
</dbReference>
<proteinExistence type="inferred from homology"/>
<evidence type="ECO:0000256" key="4">
    <source>
        <dbReference type="ARBA" id="ARBA00022490"/>
    </source>
</evidence>
<comment type="function">
    <text evidence="11">Site-specific tyrosine recombinase, which acts by catalyzing the cutting and rejoining of the recombining DNA molecules. The XerC-XerD complex is essential to convert dimers of the bacterial chromosome into monomers to permit their segregation at cell division. It also contributes to the segregational stability of plasmids.</text>
</comment>
<dbReference type="RefSeq" id="WP_096409563.1">
    <property type="nucleotide sequence ID" value="NZ_AP017372.2"/>
</dbReference>
<dbReference type="Pfam" id="PF00589">
    <property type="entry name" value="Phage_integrase"/>
    <property type="match status" value="1"/>
</dbReference>
<name>A0A0X8X9X7_HALHR</name>
<dbReference type="GO" id="GO:0051301">
    <property type="term" value="P:cell division"/>
    <property type="evidence" value="ECO:0007669"/>
    <property type="project" value="UniProtKB-KW"/>
</dbReference>
<dbReference type="HAMAP" id="MF_01808">
    <property type="entry name" value="Recomb_XerC_XerD"/>
    <property type="match status" value="1"/>
</dbReference>
<sequence>MAERRLRLKRHSQPERRGRPRSRPLPSDGDIELLEGFLDSLWSEQGLSEATLAAYRSDLEAVALHLNSCSEGLADASRANLLGFLAWRVSQGARPRTTARLVSSMRRFYRWLVRQGAREDDPSVDIEPPRLGQPLPGALTEDQVERLLAAPDTDDPLGIRDKSLLEVLYATGLRVSELVSLAVSSVNTRQGLVRVLGKGNKERLVPLGEEAQDWLKIYMREARPALIGVQPAEKVFVTKRGEGLTRQAFWYRIKHHARVAGIEREISPHTLRHSFATHLLNHGADLRAVQMLLGHADLSTTQIYTHVARHRLQRLHSEHHPRG</sequence>
<evidence type="ECO:0000259" key="14">
    <source>
        <dbReference type="PROSITE" id="PS51900"/>
    </source>
</evidence>
<dbReference type="CDD" id="cd00798">
    <property type="entry name" value="INT_XerDC_C"/>
    <property type="match status" value="1"/>
</dbReference>
<feature type="active site" evidence="11">
    <location>
        <position position="269"/>
    </location>
</feature>
<feature type="domain" description="Tyr recombinase" evidence="13">
    <location>
        <begin position="134"/>
        <end position="317"/>
    </location>
</feature>
<feature type="region of interest" description="Disordered" evidence="12">
    <location>
        <begin position="1"/>
        <end position="28"/>
    </location>
</feature>
<dbReference type="OrthoDB" id="9801717at2"/>
<dbReference type="KEGG" id="hhk:HH1059_14510"/>
<keyword evidence="16" id="KW-1185">Reference proteome</keyword>
<dbReference type="GO" id="GO:0009037">
    <property type="term" value="F:tyrosine-based site-specific recombinase activity"/>
    <property type="evidence" value="ECO:0007669"/>
    <property type="project" value="UniProtKB-UniRule"/>
</dbReference>
<dbReference type="AlphaFoldDB" id="A0A0X8X9X7"/>
<dbReference type="PROSITE" id="PS51898">
    <property type="entry name" value="TYR_RECOMBINASE"/>
    <property type="match status" value="1"/>
</dbReference>
<feature type="active site" evidence="11">
    <location>
        <position position="198"/>
    </location>
</feature>
<evidence type="ECO:0000256" key="1">
    <source>
        <dbReference type="ARBA" id="ARBA00004496"/>
    </source>
</evidence>
<keyword evidence="5 11" id="KW-0132">Cell division</keyword>
<protein>
    <recommendedName>
        <fullName evidence="3 11">Tyrosine recombinase XerD</fullName>
    </recommendedName>
</protein>
<dbReference type="InterPro" id="IPR013762">
    <property type="entry name" value="Integrase-like_cat_sf"/>
</dbReference>
<feature type="active site" description="O-(3'-phospho-DNA)-tyrosine intermediate" evidence="11">
    <location>
        <position position="304"/>
    </location>
</feature>
<evidence type="ECO:0000256" key="11">
    <source>
        <dbReference type="HAMAP-Rule" id="MF_01807"/>
    </source>
</evidence>
<comment type="subunit">
    <text evidence="11">Forms a cyclic heterotetrameric complex composed of two molecules of XerC and two molecules of XerD.</text>
</comment>
<feature type="active site" evidence="11">
    <location>
        <position position="272"/>
    </location>
</feature>
<evidence type="ECO:0000256" key="12">
    <source>
        <dbReference type="SAM" id="MobiDB-lite"/>
    </source>
</evidence>
<reference evidence="15" key="1">
    <citation type="submission" date="2016-02" db="EMBL/GenBank/DDBJ databases">
        <title>Halorhodospira halochloris DSM-1059 complete genome, version 2.</title>
        <authorList>
            <person name="Tsukatani Y."/>
        </authorList>
    </citation>
    <scope>NUCLEOTIDE SEQUENCE</scope>
    <source>
        <strain evidence="15">DSM 1059</strain>
    </source>
</reference>
<evidence type="ECO:0000256" key="9">
    <source>
        <dbReference type="ARBA" id="ARBA00023172"/>
    </source>
</evidence>
<evidence type="ECO:0000313" key="16">
    <source>
        <dbReference type="Proteomes" id="UP000218890"/>
    </source>
</evidence>
<dbReference type="GO" id="GO:0006313">
    <property type="term" value="P:DNA transposition"/>
    <property type="evidence" value="ECO:0007669"/>
    <property type="project" value="UniProtKB-UniRule"/>
</dbReference>
<evidence type="ECO:0000313" key="15">
    <source>
        <dbReference type="EMBL" id="BAU58156.1"/>
    </source>
</evidence>
<dbReference type="EMBL" id="AP017372">
    <property type="protein sequence ID" value="BAU58156.1"/>
    <property type="molecule type" value="Genomic_DNA"/>
</dbReference>
<comment type="subcellular location">
    <subcellularLocation>
        <location evidence="1 11">Cytoplasm</location>
    </subcellularLocation>
</comment>
<dbReference type="PANTHER" id="PTHR30349:SF90">
    <property type="entry name" value="TYROSINE RECOMBINASE XERD"/>
    <property type="match status" value="1"/>
</dbReference>
<dbReference type="InterPro" id="IPR002104">
    <property type="entry name" value="Integrase_catalytic"/>
</dbReference>
<accession>A0A0X8X9X7</accession>
<keyword evidence="6 11" id="KW-0159">Chromosome partition</keyword>
<evidence type="ECO:0000259" key="13">
    <source>
        <dbReference type="PROSITE" id="PS51898"/>
    </source>
</evidence>
<evidence type="ECO:0000256" key="6">
    <source>
        <dbReference type="ARBA" id="ARBA00022829"/>
    </source>
</evidence>